<evidence type="ECO:0000313" key="2">
    <source>
        <dbReference type="EMBL" id="TLD41650.1"/>
    </source>
</evidence>
<comment type="caution">
    <text evidence="2">The sequence shown here is derived from an EMBL/GenBank/DDBJ whole genome shotgun (WGS) entry which is preliminary data.</text>
</comment>
<dbReference type="EMBL" id="SULG01000040">
    <property type="protein sequence ID" value="TLD41650.1"/>
    <property type="molecule type" value="Genomic_DNA"/>
</dbReference>
<accession>A0A533QM37</accession>
<feature type="compositionally biased region" description="Basic and acidic residues" evidence="1">
    <location>
        <begin position="46"/>
        <end position="64"/>
    </location>
</feature>
<protein>
    <submittedName>
        <fullName evidence="2">Uncharacterized protein</fullName>
    </submittedName>
</protein>
<dbReference type="AlphaFoldDB" id="A0A533QM37"/>
<name>A0A533QM37_9BACT</name>
<feature type="region of interest" description="Disordered" evidence="1">
    <location>
        <begin position="46"/>
        <end position="65"/>
    </location>
</feature>
<gene>
    <name evidence="2" type="ORF">JETT_2076</name>
</gene>
<proteinExistence type="predicted"/>
<evidence type="ECO:0000256" key="1">
    <source>
        <dbReference type="SAM" id="MobiDB-lite"/>
    </source>
</evidence>
<organism evidence="2 3">
    <name type="scientific">Candidatus Jettenia ecosi</name>
    <dbReference type="NCBI Taxonomy" id="2494326"/>
    <lineage>
        <taxon>Bacteria</taxon>
        <taxon>Pseudomonadati</taxon>
        <taxon>Planctomycetota</taxon>
        <taxon>Candidatus Brocadiia</taxon>
        <taxon>Candidatus Brocadiales</taxon>
        <taxon>Candidatus Brocadiaceae</taxon>
        <taxon>Candidatus Jettenia</taxon>
    </lineage>
</organism>
<dbReference type="Proteomes" id="UP000319783">
    <property type="component" value="Unassembled WGS sequence"/>
</dbReference>
<sequence length="79" mass="9246">MPKSCKQAKVLLQDQTEKVEFPEDLRIENNFKEFYLFDGEYTTKRDKKATENQDRGKGVNDKGKNHQLSVTAKMKIVYC</sequence>
<evidence type="ECO:0000313" key="3">
    <source>
        <dbReference type="Proteomes" id="UP000319783"/>
    </source>
</evidence>
<reference evidence="2 3" key="1">
    <citation type="submission" date="2019-04" db="EMBL/GenBank/DDBJ databases">
        <title>Genome of a novel bacterium Candidatus Jettenia ecosi reconstructed from metagenome of an anammox bioreactor.</title>
        <authorList>
            <person name="Mardanov A.V."/>
            <person name="Beletsky A.V."/>
            <person name="Ravin N.V."/>
            <person name="Botchkova E.A."/>
            <person name="Litti Y.V."/>
            <person name="Nozhevnikova A.N."/>
        </authorList>
    </citation>
    <scope>NUCLEOTIDE SEQUENCE [LARGE SCALE GENOMIC DNA]</scope>
    <source>
        <strain evidence="2">J2</strain>
    </source>
</reference>